<evidence type="ECO:0000256" key="1">
    <source>
        <dbReference type="ARBA" id="ARBA00006196"/>
    </source>
</evidence>
<dbReference type="Proteomes" id="UP000193944">
    <property type="component" value="Unassembled WGS sequence"/>
</dbReference>
<dbReference type="GO" id="GO:0005829">
    <property type="term" value="C:cytosol"/>
    <property type="evidence" value="ECO:0007669"/>
    <property type="project" value="TreeGrafter"/>
</dbReference>
<dbReference type="InterPro" id="IPR007918">
    <property type="entry name" value="MDM35_apoptosis"/>
</dbReference>
<sequence length="73" mass="8646">MSSINPECTKLKKEYDECFNSWYVDSFLKGKKSNKCDELFKEYRACILKTLKEKKIDTLIEESIKNSTLNKKK</sequence>
<dbReference type="GO" id="GO:0005758">
    <property type="term" value="C:mitochondrial intermembrane space"/>
    <property type="evidence" value="ECO:0007669"/>
    <property type="project" value="TreeGrafter"/>
</dbReference>
<dbReference type="AlphaFoldDB" id="A0A1Y1XEY3"/>
<reference evidence="3 4" key="1">
    <citation type="submission" date="2016-08" db="EMBL/GenBank/DDBJ databases">
        <title>A Parts List for Fungal Cellulosomes Revealed by Comparative Genomics.</title>
        <authorList>
            <consortium name="DOE Joint Genome Institute"/>
            <person name="Haitjema C.H."/>
            <person name="Gilmore S.P."/>
            <person name="Henske J.K."/>
            <person name="Solomon K.V."/>
            <person name="De Groot R."/>
            <person name="Kuo A."/>
            <person name="Mondo S.J."/>
            <person name="Salamov A.A."/>
            <person name="Labutti K."/>
            <person name="Zhao Z."/>
            <person name="Chiniquy J."/>
            <person name="Barry K."/>
            <person name="Brewer H.M."/>
            <person name="Purvine S.O."/>
            <person name="Wright A.T."/>
            <person name="Boxma B."/>
            <person name="Van Alen T."/>
            <person name="Hackstein J.H."/>
            <person name="Baker S.E."/>
            <person name="Grigoriev I.V."/>
            <person name="O'Malley M.A."/>
        </authorList>
    </citation>
    <scope>NUCLEOTIDE SEQUENCE [LARGE SCALE GENOMIC DNA]</scope>
    <source>
        <strain evidence="3 4">S4</strain>
    </source>
</reference>
<dbReference type="Pfam" id="PF05254">
    <property type="entry name" value="UPF0203"/>
    <property type="match status" value="1"/>
</dbReference>
<gene>
    <name evidence="3" type="ORF">BCR32DRAFT_230804</name>
</gene>
<organism evidence="3 4">
    <name type="scientific">Anaeromyces robustus</name>
    <dbReference type="NCBI Taxonomy" id="1754192"/>
    <lineage>
        <taxon>Eukaryota</taxon>
        <taxon>Fungi</taxon>
        <taxon>Fungi incertae sedis</taxon>
        <taxon>Chytridiomycota</taxon>
        <taxon>Chytridiomycota incertae sedis</taxon>
        <taxon>Neocallimastigomycetes</taxon>
        <taxon>Neocallimastigales</taxon>
        <taxon>Neocallimastigaceae</taxon>
        <taxon>Anaeromyces</taxon>
    </lineage>
</organism>
<dbReference type="PROSITE" id="PS51808">
    <property type="entry name" value="CHCH"/>
    <property type="match status" value="1"/>
</dbReference>
<protein>
    <submittedName>
        <fullName evidence="3">Mitochondrial distribution and morphology protein Mdm35</fullName>
    </submittedName>
</protein>
<dbReference type="GO" id="GO:1990050">
    <property type="term" value="F:phosphatidic acid transfer activity"/>
    <property type="evidence" value="ECO:0007669"/>
    <property type="project" value="TreeGrafter"/>
</dbReference>
<dbReference type="PANTHER" id="PTHR46403">
    <property type="entry name" value="TP53-REGULATED INHIBITOR OF APOPTOSIS 1"/>
    <property type="match status" value="1"/>
</dbReference>
<evidence type="ECO:0000256" key="2">
    <source>
        <dbReference type="ARBA" id="ARBA00023157"/>
    </source>
</evidence>
<dbReference type="EMBL" id="MCFG01000061">
    <property type="protein sequence ID" value="ORX83976.1"/>
    <property type="molecule type" value="Genomic_DNA"/>
</dbReference>
<evidence type="ECO:0000313" key="4">
    <source>
        <dbReference type="Proteomes" id="UP000193944"/>
    </source>
</evidence>
<reference evidence="3 4" key="2">
    <citation type="submission" date="2016-08" db="EMBL/GenBank/DDBJ databases">
        <title>Pervasive Adenine N6-methylation of Active Genes in Fungi.</title>
        <authorList>
            <consortium name="DOE Joint Genome Institute"/>
            <person name="Mondo S.J."/>
            <person name="Dannebaum R.O."/>
            <person name="Kuo R.C."/>
            <person name="Labutti K."/>
            <person name="Haridas S."/>
            <person name="Kuo A."/>
            <person name="Salamov A."/>
            <person name="Ahrendt S.R."/>
            <person name="Lipzen A."/>
            <person name="Sullivan W."/>
            <person name="Andreopoulos W.B."/>
            <person name="Clum A."/>
            <person name="Lindquist E."/>
            <person name="Daum C."/>
            <person name="Ramamoorthy G.K."/>
            <person name="Gryganskyi A."/>
            <person name="Culley D."/>
            <person name="Magnuson J.K."/>
            <person name="James T.Y."/>
            <person name="O'Malley M.A."/>
            <person name="Stajich J.E."/>
            <person name="Spatafora J.W."/>
            <person name="Visel A."/>
            <person name="Grigoriev I.V."/>
        </authorList>
    </citation>
    <scope>NUCLEOTIDE SEQUENCE [LARGE SCALE GENOMIC DNA]</scope>
    <source>
        <strain evidence="3 4">S4</strain>
    </source>
</reference>
<evidence type="ECO:0000313" key="3">
    <source>
        <dbReference type="EMBL" id="ORX83976.1"/>
    </source>
</evidence>
<keyword evidence="2" id="KW-1015">Disulfide bond</keyword>
<dbReference type="GO" id="GO:0045332">
    <property type="term" value="P:phospholipid translocation"/>
    <property type="evidence" value="ECO:0007669"/>
    <property type="project" value="TreeGrafter"/>
</dbReference>
<proteinExistence type="inferred from homology"/>
<dbReference type="PANTHER" id="PTHR46403:SF1">
    <property type="entry name" value="TP53-REGULATED INHIBITOR OF APOPTOSIS 1"/>
    <property type="match status" value="1"/>
</dbReference>
<comment type="similarity">
    <text evidence="1">Belongs to the TRIAP1/MDM35 family.</text>
</comment>
<dbReference type="STRING" id="1754192.A0A1Y1XEY3"/>
<name>A0A1Y1XEY3_9FUNG</name>
<accession>A0A1Y1XEY3</accession>
<comment type="caution">
    <text evidence="3">The sequence shown here is derived from an EMBL/GenBank/DDBJ whole genome shotgun (WGS) entry which is preliminary data.</text>
</comment>
<dbReference type="OrthoDB" id="19091at2759"/>
<keyword evidence="4" id="KW-1185">Reference proteome</keyword>
<dbReference type="GO" id="GO:0005634">
    <property type="term" value="C:nucleus"/>
    <property type="evidence" value="ECO:0007669"/>
    <property type="project" value="TreeGrafter"/>
</dbReference>